<proteinExistence type="inferred from homology"/>
<dbReference type="PANTHER" id="PTHR43281:SF1">
    <property type="entry name" value="FARNESYL DIPHOSPHATE SYNTHASE"/>
    <property type="match status" value="1"/>
</dbReference>
<comment type="cofactor">
    <cofactor evidence="1">
        <name>Mg(2+)</name>
        <dbReference type="ChEBI" id="CHEBI:18420"/>
    </cofactor>
</comment>
<sequence>MRPRPASKSVTKAPPDSDAIGTLATGPLANRLAAFEAHLDQTLTANAKAPTTLSEAIRYAALSPGKRLRPLFVLTTCEAVGGDWKDALPAAAAVECVHAFSLVHDDLPAMDDDDYRRGRLTTHKKFGEALGILAGDALLAFAFEEMTRLGERGVAAERVLEAVRLLAWASGPEALIAGQALDLAAEGKPATLEIVTAVHERKTGALLGTCMALGALVGGADSSVVETLGQCGVELGVAFQIHDDLLNSGSSLAKLGKRTGTDVARGKATYPGAVGEARARSDAQSLLSNVSASLAGIGARGKLLRHLVQSVAERDR</sequence>
<comment type="similarity">
    <text evidence="2 7">Belongs to the FPP/GGPP synthase family.</text>
</comment>
<accession>A0A849SJF1</accession>
<keyword evidence="6" id="KW-0414">Isoprene biosynthesis</keyword>
<organism evidence="8 9">
    <name type="scientific">Eiseniibacteriota bacterium</name>
    <dbReference type="NCBI Taxonomy" id="2212470"/>
    <lineage>
        <taxon>Bacteria</taxon>
        <taxon>Candidatus Eiseniibacteriota</taxon>
    </lineage>
</organism>
<dbReference type="AlphaFoldDB" id="A0A849SJF1"/>
<dbReference type="NCBIfam" id="NF045485">
    <property type="entry name" value="FPPsyn"/>
    <property type="match status" value="1"/>
</dbReference>
<evidence type="ECO:0000256" key="4">
    <source>
        <dbReference type="ARBA" id="ARBA00022723"/>
    </source>
</evidence>
<gene>
    <name evidence="8" type="ORF">HOP12_15360</name>
</gene>
<dbReference type="PANTHER" id="PTHR43281">
    <property type="entry name" value="FARNESYL DIPHOSPHATE SYNTHASE"/>
    <property type="match status" value="1"/>
</dbReference>
<name>A0A849SJF1_UNCEI</name>
<dbReference type="CDD" id="cd00685">
    <property type="entry name" value="Trans_IPPS_HT"/>
    <property type="match status" value="1"/>
</dbReference>
<dbReference type="GO" id="GO:0016114">
    <property type="term" value="P:terpenoid biosynthetic process"/>
    <property type="evidence" value="ECO:0007669"/>
    <property type="project" value="UniProtKB-ARBA"/>
</dbReference>
<dbReference type="Proteomes" id="UP000580839">
    <property type="component" value="Unassembled WGS sequence"/>
</dbReference>
<keyword evidence="4" id="KW-0479">Metal-binding</keyword>
<comment type="caution">
    <text evidence="8">The sequence shown here is derived from an EMBL/GenBank/DDBJ whole genome shotgun (WGS) entry which is preliminary data.</text>
</comment>
<reference evidence="8 9" key="1">
    <citation type="submission" date="2020-04" db="EMBL/GenBank/DDBJ databases">
        <title>Metagenomic profiling of ammonia- and methane-oxidizing microorganisms in a Dutch drinking water treatment plant.</title>
        <authorList>
            <person name="Poghosyan L."/>
            <person name="Leucker S."/>
        </authorList>
    </citation>
    <scope>NUCLEOTIDE SEQUENCE [LARGE SCALE GENOMIC DNA]</scope>
    <source>
        <strain evidence="8">S-RSF-IL-03</strain>
    </source>
</reference>
<dbReference type="Pfam" id="PF00348">
    <property type="entry name" value="polyprenyl_synt"/>
    <property type="match status" value="1"/>
</dbReference>
<dbReference type="GO" id="GO:0004659">
    <property type="term" value="F:prenyltransferase activity"/>
    <property type="evidence" value="ECO:0007669"/>
    <property type="project" value="InterPro"/>
</dbReference>
<evidence type="ECO:0000256" key="1">
    <source>
        <dbReference type="ARBA" id="ARBA00001946"/>
    </source>
</evidence>
<evidence type="ECO:0000256" key="7">
    <source>
        <dbReference type="RuleBase" id="RU004466"/>
    </source>
</evidence>
<evidence type="ECO:0000256" key="2">
    <source>
        <dbReference type="ARBA" id="ARBA00006706"/>
    </source>
</evidence>
<dbReference type="SUPFAM" id="SSF48576">
    <property type="entry name" value="Terpenoid synthases"/>
    <property type="match status" value="1"/>
</dbReference>
<dbReference type="InterPro" id="IPR000092">
    <property type="entry name" value="Polyprenyl_synt"/>
</dbReference>
<dbReference type="GO" id="GO:0046872">
    <property type="term" value="F:metal ion binding"/>
    <property type="evidence" value="ECO:0007669"/>
    <property type="project" value="UniProtKB-KW"/>
</dbReference>
<dbReference type="Gene3D" id="1.10.600.10">
    <property type="entry name" value="Farnesyl Diphosphate Synthase"/>
    <property type="match status" value="1"/>
</dbReference>
<evidence type="ECO:0000313" key="9">
    <source>
        <dbReference type="Proteomes" id="UP000580839"/>
    </source>
</evidence>
<dbReference type="SFLD" id="SFLDS00005">
    <property type="entry name" value="Isoprenoid_Synthase_Type_I"/>
    <property type="match status" value="1"/>
</dbReference>
<dbReference type="InterPro" id="IPR033749">
    <property type="entry name" value="Polyprenyl_synt_CS"/>
</dbReference>
<dbReference type="PROSITE" id="PS00723">
    <property type="entry name" value="POLYPRENYL_SYNTHASE_1"/>
    <property type="match status" value="1"/>
</dbReference>
<evidence type="ECO:0000256" key="6">
    <source>
        <dbReference type="ARBA" id="ARBA00023229"/>
    </source>
</evidence>
<evidence type="ECO:0000313" key="8">
    <source>
        <dbReference type="EMBL" id="NOT35522.1"/>
    </source>
</evidence>
<dbReference type="SFLD" id="SFLDG01017">
    <property type="entry name" value="Polyprenyl_Transferase_Like"/>
    <property type="match status" value="1"/>
</dbReference>
<dbReference type="InterPro" id="IPR053378">
    <property type="entry name" value="Prenyl_diphosphate_synthase"/>
</dbReference>
<keyword evidence="5" id="KW-0460">Magnesium</keyword>
<dbReference type="FunFam" id="1.10.600.10:FF:000001">
    <property type="entry name" value="Geranylgeranyl diphosphate synthase"/>
    <property type="match status" value="1"/>
</dbReference>
<dbReference type="InterPro" id="IPR008949">
    <property type="entry name" value="Isoprenoid_synthase_dom_sf"/>
</dbReference>
<keyword evidence="3 7" id="KW-0808">Transferase</keyword>
<evidence type="ECO:0000256" key="5">
    <source>
        <dbReference type="ARBA" id="ARBA00022842"/>
    </source>
</evidence>
<dbReference type="PROSITE" id="PS00444">
    <property type="entry name" value="POLYPRENYL_SYNTHASE_2"/>
    <property type="match status" value="1"/>
</dbReference>
<protein>
    <submittedName>
        <fullName evidence="8">Polyprenyl synthetase family protein</fullName>
    </submittedName>
</protein>
<dbReference type="GO" id="GO:0005737">
    <property type="term" value="C:cytoplasm"/>
    <property type="evidence" value="ECO:0007669"/>
    <property type="project" value="UniProtKB-ARBA"/>
</dbReference>
<evidence type="ECO:0000256" key="3">
    <source>
        <dbReference type="ARBA" id="ARBA00022679"/>
    </source>
</evidence>
<dbReference type="EMBL" id="JABFRW010000200">
    <property type="protein sequence ID" value="NOT35522.1"/>
    <property type="molecule type" value="Genomic_DNA"/>
</dbReference>